<feature type="domain" description="Leucine-binding protein" evidence="5">
    <location>
        <begin position="28"/>
        <end position="364"/>
    </location>
</feature>
<proteinExistence type="inferred from homology"/>
<gene>
    <name evidence="6" type="ORF">AYJ54_22945</name>
</gene>
<dbReference type="Pfam" id="PF13458">
    <property type="entry name" value="Peripla_BP_6"/>
    <property type="match status" value="1"/>
</dbReference>
<feature type="chain" id="PRO_5008054540" evidence="4">
    <location>
        <begin position="24"/>
        <end position="400"/>
    </location>
</feature>
<evidence type="ECO:0000256" key="2">
    <source>
        <dbReference type="ARBA" id="ARBA00022729"/>
    </source>
</evidence>
<dbReference type="EMBL" id="LUUB01000080">
    <property type="protein sequence ID" value="OAF05296.1"/>
    <property type="molecule type" value="Genomic_DNA"/>
</dbReference>
<dbReference type="SUPFAM" id="SSF53822">
    <property type="entry name" value="Periplasmic binding protein-like I"/>
    <property type="match status" value="1"/>
</dbReference>
<dbReference type="STRING" id="1505087.AYJ54_22945"/>
<keyword evidence="3" id="KW-0813">Transport</keyword>
<evidence type="ECO:0000256" key="3">
    <source>
        <dbReference type="ARBA" id="ARBA00022970"/>
    </source>
</evidence>
<evidence type="ECO:0000256" key="1">
    <source>
        <dbReference type="ARBA" id="ARBA00010062"/>
    </source>
</evidence>
<dbReference type="Gene3D" id="3.40.50.2300">
    <property type="match status" value="2"/>
</dbReference>
<feature type="signal peptide" evidence="4">
    <location>
        <begin position="1"/>
        <end position="23"/>
    </location>
</feature>
<evidence type="ECO:0000313" key="7">
    <source>
        <dbReference type="Proteomes" id="UP000076959"/>
    </source>
</evidence>
<dbReference type="InterPro" id="IPR028081">
    <property type="entry name" value="Leu-bd"/>
</dbReference>
<dbReference type="PANTHER" id="PTHR30483:SF6">
    <property type="entry name" value="PERIPLASMIC BINDING PROTEIN OF ABC TRANSPORTER FOR NATURAL AMINO ACIDS"/>
    <property type="match status" value="1"/>
</dbReference>
<keyword evidence="3" id="KW-0029">Amino-acid transport</keyword>
<dbReference type="PANTHER" id="PTHR30483">
    <property type="entry name" value="LEUCINE-SPECIFIC-BINDING PROTEIN"/>
    <property type="match status" value="1"/>
</dbReference>
<sequence length="400" mass="43249">MYRITRAAFAAGLAAFAISPSLAQQTSLKIGVLSDFSSVYSDIGGMGNVEATKIAIEDFGGQMFGKPIDMVSADVLNKPDVAASIARKWWETEGVDMIIDLPTSATALAVMELSKQYEKVMIVTDAASSDITGKSCSPYTAHWTYDTYSNAHTVGSAIVKNGGDTWFFLTADYVFGHSIERDTGDVVKAAGGKVLGSVKHPLNTADFSSFLLQAQASKAKIIGLANGGGDTINAIKQAGEFGIVAGGQNLPAIVMFISDVHSLGLKLAQGLIITEAYYWDLNDKTRAFGKRFMERVKRMPTMNQAATYSATLHYLKAVQAAGTKDTKTVMAKMRELPVRDAFTDNGSLRDDGRMVHSMYLFQVKKPEESKGPWDYYKLLAEVPADQAFRPLKDGGCPLVK</sequence>
<reference evidence="6 7" key="1">
    <citation type="submission" date="2016-03" db="EMBL/GenBank/DDBJ databases">
        <title>Draft Genome Sequence of the Strain BR 10245 (Bradyrhizobium sp.) isolated from nodules of Centrolobium paraense.</title>
        <authorList>
            <person name="Simoes-Araujo J.L.Sr."/>
            <person name="Barauna A.C."/>
            <person name="Silva K."/>
            <person name="Zilli J.E."/>
        </authorList>
    </citation>
    <scope>NUCLEOTIDE SEQUENCE [LARGE SCALE GENOMIC DNA]</scope>
    <source>
        <strain evidence="6 7">BR 10245</strain>
    </source>
</reference>
<dbReference type="GO" id="GO:0006865">
    <property type="term" value="P:amino acid transport"/>
    <property type="evidence" value="ECO:0007669"/>
    <property type="project" value="UniProtKB-KW"/>
</dbReference>
<comment type="similarity">
    <text evidence="1">Belongs to the leucine-binding protein family.</text>
</comment>
<dbReference type="OrthoDB" id="5794591at2"/>
<dbReference type="RefSeq" id="WP_063704839.1">
    <property type="nucleotide sequence ID" value="NZ_LUUB01000080.1"/>
</dbReference>
<keyword evidence="7" id="KW-1185">Reference proteome</keyword>
<dbReference type="CDD" id="cd06327">
    <property type="entry name" value="PBP1_SBP-like"/>
    <property type="match status" value="1"/>
</dbReference>
<evidence type="ECO:0000256" key="4">
    <source>
        <dbReference type="SAM" id="SignalP"/>
    </source>
</evidence>
<evidence type="ECO:0000313" key="6">
    <source>
        <dbReference type="EMBL" id="OAF05296.1"/>
    </source>
</evidence>
<protein>
    <submittedName>
        <fullName evidence="6">ABC transporter permease</fullName>
    </submittedName>
</protein>
<dbReference type="Proteomes" id="UP000076959">
    <property type="component" value="Unassembled WGS sequence"/>
</dbReference>
<organism evidence="6 7">
    <name type="scientific">Bradyrhizobium centrolobii</name>
    <dbReference type="NCBI Taxonomy" id="1505087"/>
    <lineage>
        <taxon>Bacteria</taxon>
        <taxon>Pseudomonadati</taxon>
        <taxon>Pseudomonadota</taxon>
        <taxon>Alphaproteobacteria</taxon>
        <taxon>Hyphomicrobiales</taxon>
        <taxon>Nitrobacteraceae</taxon>
        <taxon>Bradyrhizobium</taxon>
    </lineage>
</organism>
<evidence type="ECO:0000259" key="5">
    <source>
        <dbReference type="Pfam" id="PF13458"/>
    </source>
</evidence>
<accession>A0A176YG54</accession>
<keyword evidence="2 4" id="KW-0732">Signal</keyword>
<name>A0A176YG54_9BRAD</name>
<dbReference type="AlphaFoldDB" id="A0A176YG54"/>
<dbReference type="InterPro" id="IPR051010">
    <property type="entry name" value="BCAA_transport"/>
</dbReference>
<dbReference type="InterPro" id="IPR028082">
    <property type="entry name" value="Peripla_BP_I"/>
</dbReference>
<comment type="caution">
    <text evidence="6">The sequence shown here is derived from an EMBL/GenBank/DDBJ whole genome shotgun (WGS) entry which is preliminary data.</text>
</comment>